<protein>
    <submittedName>
        <fullName evidence="1">Uncharacterized protein</fullName>
    </submittedName>
</protein>
<proteinExistence type="predicted"/>
<dbReference type="Pfam" id="PF03140">
    <property type="entry name" value="DUF247"/>
    <property type="match status" value="1"/>
</dbReference>
<dbReference type="AlphaFoldDB" id="A0AAV7GB73"/>
<accession>A0AAV7GB73</accession>
<sequence>MAKLVEAIYNKKFFKHHASMGMGVHARDTSKYYALPKDHEHNNNECRHSRNLVKDLIKPRKLKELVLVDLGRQAGKVPMEETPPFAHLVERESLLAKEYGWIPRQRLKSSESIVYTVLIIVRAKRSKPPSSELKVDDTTESSLLSLIAFEHIHVTVRNEVTAYLFLMDGLINTADDVALLRNEKIIKDLVSSDGNISKIFNKIIKKATLAATQHLKKGHSTISLAKKDKYNR</sequence>
<dbReference type="Proteomes" id="UP000775213">
    <property type="component" value="Unassembled WGS sequence"/>
</dbReference>
<name>A0AAV7GB73_DENCH</name>
<keyword evidence="2" id="KW-1185">Reference proteome</keyword>
<organism evidence="1 2">
    <name type="scientific">Dendrobium chrysotoxum</name>
    <name type="common">Orchid</name>
    <dbReference type="NCBI Taxonomy" id="161865"/>
    <lineage>
        <taxon>Eukaryota</taxon>
        <taxon>Viridiplantae</taxon>
        <taxon>Streptophyta</taxon>
        <taxon>Embryophyta</taxon>
        <taxon>Tracheophyta</taxon>
        <taxon>Spermatophyta</taxon>
        <taxon>Magnoliopsida</taxon>
        <taxon>Liliopsida</taxon>
        <taxon>Asparagales</taxon>
        <taxon>Orchidaceae</taxon>
        <taxon>Epidendroideae</taxon>
        <taxon>Malaxideae</taxon>
        <taxon>Dendrobiinae</taxon>
        <taxon>Dendrobium</taxon>
    </lineage>
</organism>
<dbReference type="EMBL" id="JAGFBR010000011">
    <property type="protein sequence ID" value="KAH0459000.1"/>
    <property type="molecule type" value="Genomic_DNA"/>
</dbReference>
<evidence type="ECO:0000313" key="1">
    <source>
        <dbReference type="EMBL" id="KAH0459000.1"/>
    </source>
</evidence>
<dbReference type="PANTHER" id="PTHR31170">
    <property type="entry name" value="BNAC04G53230D PROTEIN"/>
    <property type="match status" value="1"/>
</dbReference>
<reference evidence="1 2" key="1">
    <citation type="journal article" date="2021" name="Hortic Res">
        <title>Chromosome-scale assembly of the Dendrobium chrysotoxum genome enhances the understanding of orchid evolution.</title>
        <authorList>
            <person name="Zhang Y."/>
            <person name="Zhang G.Q."/>
            <person name="Zhang D."/>
            <person name="Liu X.D."/>
            <person name="Xu X.Y."/>
            <person name="Sun W.H."/>
            <person name="Yu X."/>
            <person name="Zhu X."/>
            <person name="Wang Z.W."/>
            <person name="Zhao X."/>
            <person name="Zhong W.Y."/>
            <person name="Chen H."/>
            <person name="Yin W.L."/>
            <person name="Huang T."/>
            <person name="Niu S.C."/>
            <person name="Liu Z.J."/>
        </authorList>
    </citation>
    <scope>NUCLEOTIDE SEQUENCE [LARGE SCALE GENOMIC DNA]</scope>
    <source>
        <strain evidence="1">Lindl</strain>
    </source>
</reference>
<dbReference type="PANTHER" id="PTHR31170:SF25">
    <property type="entry name" value="BNAA09G04570D PROTEIN"/>
    <property type="match status" value="1"/>
</dbReference>
<gene>
    <name evidence="1" type="ORF">IEQ34_011814</name>
</gene>
<dbReference type="InterPro" id="IPR004158">
    <property type="entry name" value="DUF247_pln"/>
</dbReference>
<comment type="caution">
    <text evidence="1">The sequence shown here is derived from an EMBL/GenBank/DDBJ whole genome shotgun (WGS) entry which is preliminary data.</text>
</comment>
<evidence type="ECO:0000313" key="2">
    <source>
        <dbReference type="Proteomes" id="UP000775213"/>
    </source>
</evidence>